<name>A0A8X6SPA0_TRICX</name>
<evidence type="ECO:0000313" key="2">
    <source>
        <dbReference type="Proteomes" id="UP000887159"/>
    </source>
</evidence>
<protein>
    <submittedName>
        <fullName evidence="1">Uncharacterized protein</fullName>
    </submittedName>
</protein>
<evidence type="ECO:0000313" key="1">
    <source>
        <dbReference type="EMBL" id="GFY17096.1"/>
    </source>
</evidence>
<dbReference type="EMBL" id="BMAU01021343">
    <property type="protein sequence ID" value="GFY17096.1"/>
    <property type="molecule type" value="Genomic_DNA"/>
</dbReference>
<keyword evidence="2" id="KW-1185">Reference proteome</keyword>
<sequence length="68" mass="8017">MREDNQMGNLRMRVVSKKETIELYRNNSWIMSLGKTRGSGACKRAQPKADQRRVQEFMLQQNLYLLAQ</sequence>
<dbReference type="Proteomes" id="UP000887159">
    <property type="component" value="Unassembled WGS sequence"/>
</dbReference>
<proteinExistence type="predicted"/>
<accession>A0A8X6SPA0</accession>
<organism evidence="1 2">
    <name type="scientific">Trichonephila clavipes</name>
    <name type="common">Golden silk orbweaver</name>
    <name type="synonym">Nephila clavipes</name>
    <dbReference type="NCBI Taxonomy" id="2585209"/>
    <lineage>
        <taxon>Eukaryota</taxon>
        <taxon>Metazoa</taxon>
        <taxon>Ecdysozoa</taxon>
        <taxon>Arthropoda</taxon>
        <taxon>Chelicerata</taxon>
        <taxon>Arachnida</taxon>
        <taxon>Araneae</taxon>
        <taxon>Araneomorphae</taxon>
        <taxon>Entelegynae</taxon>
        <taxon>Araneoidea</taxon>
        <taxon>Nephilidae</taxon>
        <taxon>Trichonephila</taxon>
    </lineage>
</organism>
<reference evidence="1" key="1">
    <citation type="submission" date="2020-08" db="EMBL/GenBank/DDBJ databases">
        <title>Multicomponent nature underlies the extraordinary mechanical properties of spider dragline silk.</title>
        <authorList>
            <person name="Kono N."/>
            <person name="Nakamura H."/>
            <person name="Mori M."/>
            <person name="Yoshida Y."/>
            <person name="Ohtoshi R."/>
            <person name="Malay A.D."/>
            <person name="Moran D.A.P."/>
            <person name="Tomita M."/>
            <person name="Numata K."/>
            <person name="Arakawa K."/>
        </authorList>
    </citation>
    <scope>NUCLEOTIDE SEQUENCE</scope>
</reference>
<gene>
    <name evidence="1" type="ORF">TNCV_1088721</name>
</gene>
<comment type="caution">
    <text evidence="1">The sequence shown here is derived from an EMBL/GenBank/DDBJ whole genome shotgun (WGS) entry which is preliminary data.</text>
</comment>
<dbReference type="AlphaFoldDB" id="A0A8X6SPA0"/>